<reference evidence="1 2" key="1">
    <citation type="submission" date="2016-11" db="EMBL/GenBank/DDBJ databases">
        <authorList>
            <person name="Jaros S."/>
            <person name="Januszkiewicz K."/>
            <person name="Wedrychowicz H."/>
        </authorList>
    </citation>
    <scope>NUCLEOTIDE SEQUENCE [LARGE SCALE GENOMIC DNA]</scope>
    <source>
        <strain evidence="1 2">DSM 18119</strain>
    </source>
</reference>
<accession>A0A1M4VNF7</accession>
<proteinExistence type="predicted"/>
<name>A0A1M4VNF7_9BACT</name>
<dbReference type="RefSeq" id="WP_072834060.1">
    <property type="nucleotide sequence ID" value="NZ_FQUU01000003.1"/>
</dbReference>
<keyword evidence="2" id="KW-1185">Reference proteome</keyword>
<protein>
    <submittedName>
        <fullName evidence="1">Uncharacterized protein</fullName>
    </submittedName>
</protein>
<sequence>MIDANELRLGNYIMQKVHTRITTTRCSFQHFELVAKGQDKDLFPIVLKTTVLESAGFLENKDYPLSPQAREFKLQLPVIGNNKNEILAYIKNNKECFARAMVNGLPVSNNIFHVHQLQNLYYALTGEELMISI</sequence>
<evidence type="ECO:0000313" key="1">
    <source>
        <dbReference type="EMBL" id="SHE70499.1"/>
    </source>
</evidence>
<dbReference type="STRING" id="1121884.SAMN02745131_00919"/>
<dbReference type="AlphaFoldDB" id="A0A1M4VNF7"/>
<organism evidence="1 2">
    <name type="scientific">Flavisolibacter ginsengisoli DSM 18119</name>
    <dbReference type="NCBI Taxonomy" id="1121884"/>
    <lineage>
        <taxon>Bacteria</taxon>
        <taxon>Pseudomonadati</taxon>
        <taxon>Bacteroidota</taxon>
        <taxon>Chitinophagia</taxon>
        <taxon>Chitinophagales</taxon>
        <taxon>Chitinophagaceae</taxon>
        <taxon>Flavisolibacter</taxon>
    </lineage>
</organism>
<evidence type="ECO:0000313" key="2">
    <source>
        <dbReference type="Proteomes" id="UP000184048"/>
    </source>
</evidence>
<dbReference type="EMBL" id="FQUU01000003">
    <property type="protein sequence ID" value="SHE70499.1"/>
    <property type="molecule type" value="Genomic_DNA"/>
</dbReference>
<dbReference type="Proteomes" id="UP000184048">
    <property type="component" value="Unassembled WGS sequence"/>
</dbReference>
<dbReference type="OrthoDB" id="956134at2"/>
<gene>
    <name evidence="1" type="ORF">SAMN02745131_00919</name>
</gene>